<sequence>EVNLTPKLGSRKPVFSKEQEKELANYILDMERRLFGLTTYDVRKLAYELAEKNSIKHYFSEKSKIAGKDWLVGFLKRNSQISVRKPEATSAARAMGFNKIVVETFYELLGNVLNKYKFSPDRIFNCDETGISTISKSQSKILARKGRKQVGVLSSAERGQTVTVEICVSASGSYMPPMFIFPRVRMNPLLINNSAFPGVWAETDKSGWMQTDIFLKWFDHFIQFTNASQNNPVLLLLDGHATHVKNIELINKARDNGVVIICFPPHTTHRLQPLDVGFMKPLSSYYDIETRNWLRNNPGKVITSYQIVQLFTQAFVKAATIQTALNSFKKTGISPYNSLNFTDADFIASDTTN</sequence>
<dbReference type="PROSITE" id="PS51253">
    <property type="entry name" value="HTH_CENPB"/>
    <property type="match status" value="1"/>
</dbReference>
<dbReference type="Pfam" id="PF03221">
    <property type="entry name" value="HTH_Tnp_Tc5"/>
    <property type="match status" value="1"/>
</dbReference>
<dbReference type="GO" id="GO:0003677">
    <property type="term" value="F:DNA binding"/>
    <property type="evidence" value="ECO:0007669"/>
    <property type="project" value="UniProtKB-KW"/>
</dbReference>
<proteinExistence type="predicted"/>
<dbReference type="EMBL" id="GL434460">
    <property type="protein sequence ID" value="EFN74900.1"/>
    <property type="molecule type" value="Genomic_DNA"/>
</dbReference>
<dbReference type="OMA" id="TIVECIC"/>
<reference evidence="3 4" key="1">
    <citation type="journal article" date="2010" name="Science">
        <title>Genomic comparison of the ants Camponotus floridanus and Harpegnathos saltator.</title>
        <authorList>
            <person name="Bonasio R."/>
            <person name="Zhang G."/>
            <person name="Ye C."/>
            <person name="Mutti N.S."/>
            <person name="Fang X."/>
            <person name="Qin N."/>
            <person name="Donahue G."/>
            <person name="Yang P."/>
            <person name="Li Q."/>
            <person name="Li C."/>
            <person name="Zhang P."/>
            <person name="Huang Z."/>
            <person name="Berger S.L."/>
            <person name="Reinberg D."/>
            <person name="Wang J."/>
            <person name="Liebig J."/>
        </authorList>
    </citation>
    <scope>NUCLEOTIDE SEQUENCE [LARGE SCALE GENOMIC DNA]</scope>
    <source>
        <strain evidence="4">C129</strain>
    </source>
</reference>
<evidence type="ECO:0000313" key="3">
    <source>
        <dbReference type="EMBL" id="EFN74900.1"/>
    </source>
</evidence>
<dbReference type="InterPro" id="IPR004875">
    <property type="entry name" value="DDE_SF_endonuclease_dom"/>
</dbReference>
<dbReference type="InterPro" id="IPR050863">
    <property type="entry name" value="CenT-Element_Derived"/>
</dbReference>
<dbReference type="AlphaFoldDB" id="E1ZV89"/>
<dbReference type="Pfam" id="PF03184">
    <property type="entry name" value="DDE_1"/>
    <property type="match status" value="1"/>
</dbReference>
<gene>
    <name evidence="3" type="ORF">EAG_02659</name>
</gene>
<accession>E1ZV89</accession>
<dbReference type="InterPro" id="IPR006600">
    <property type="entry name" value="HTH_CenpB_DNA-bd_dom"/>
</dbReference>
<dbReference type="PANTHER" id="PTHR19303:SF71">
    <property type="entry name" value="ZINC FINGER PHD-TYPE DOMAIN-CONTAINING PROTEIN"/>
    <property type="match status" value="1"/>
</dbReference>
<feature type="non-terminal residue" evidence="3">
    <location>
        <position position="353"/>
    </location>
</feature>
<protein>
    <submittedName>
        <fullName evidence="3">Tigger transposable element-derived protein 1</fullName>
    </submittedName>
</protein>
<evidence type="ECO:0000259" key="2">
    <source>
        <dbReference type="PROSITE" id="PS51253"/>
    </source>
</evidence>
<dbReference type="PANTHER" id="PTHR19303">
    <property type="entry name" value="TRANSPOSON"/>
    <property type="match status" value="1"/>
</dbReference>
<dbReference type="GO" id="GO:0005634">
    <property type="term" value="C:nucleus"/>
    <property type="evidence" value="ECO:0007669"/>
    <property type="project" value="TreeGrafter"/>
</dbReference>
<keyword evidence="1" id="KW-0238">DNA-binding</keyword>
<feature type="domain" description="HTH CENPB-type" evidence="2">
    <location>
        <begin position="7"/>
        <end position="84"/>
    </location>
</feature>
<feature type="non-terminal residue" evidence="3">
    <location>
        <position position="1"/>
    </location>
</feature>
<keyword evidence="4" id="KW-1185">Reference proteome</keyword>
<evidence type="ECO:0000256" key="1">
    <source>
        <dbReference type="ARBA" id="ARBA00023125"/>
    </source>
</evidence>
<dbReference type="InParanoid" id="E1ZV89"/>
<evidence type="ECO:0000313" key="4">
    <source>
        <dbReference type="Proteomes" id="UP000000311"/>
    </source>
</evidence>
<organism evidence="4">
    <name type="scientific">Camponotus floridanus</name>
    <name type="common">Florida carpenter ant</name>
    <dbReference type="NCBI Taxonomy" id="104421"/>
    <lineage>
        <taxon>Eukaryota</taxon>
        <taxon>Metazoa</taxon>
        <taxon>Ecdysozoa</taxon>
        <taxon>Arthropoda</taxon>
        <taxon>Hexapoda</taxon>
        <taxon>Insecta</taxon>
        <taxon>Pterygota</taxon>
        <taxon>Neoptera</taxon>
        <taxon>Endopterygota</taxon>
        <taxon>Hymenoptera</taxon>
        <taxon>Apocrita</taxon>
        <taxon>Aculeata</taxon>
        <taxon>Formicoidea</taxon>
        <taxon>Formicidae</taxon>
        <taxon>Formicinae</taxon>
        <taxon>Camponotus</taxon>
    </lineage>
</organism>
<dbReference type="Proteomes" id="UP000000311">
    <property type="component" value="Unassembled WGS sequence"/>
</dbReference>
<dbReference type="SMART" id="SM00674">
    <property type="entry name" value="CENPB"/>
    <property type="match status" value="1"/>
</dbReference>
<name>E1ZV89_CAMFO</name>